<dbReference type="InterPro" id="IPR050560">
    <property type="entry name" value="MYB_TF"/>
</dbReference>
<feature type="compositionally biased region" description="Low complexity" evidence="1">
    <location>
        <begin position="365"/>
        <end position="376"/>
    </location>
</feature>
<dbReference type="GO" id="GO:0000278">
    <property type="term" value="P:mitotic cell cycle"/>
    <property type="evidence" value="ECO:0007669"/>
    <property type="project" value="TreeGrafter"/>
</dbReference>
<dbReference type="InterPro" id="IPR017930">
    <property type="entry name" value="Myb_dom"/>
</dbReference>
<sequence length="415" mass="46649">MVNHRRGPWSQGEDNYLIALVHRNGPHNWVRISQEIGTRSPKQCRERYHQNLKPTLNHDPITPEEGEQIERMVAEMGKRWAEIARRLNGRSDNAVKNWWNGGQNRRKRNPERQDSRGHEQSHPSQAAYHYPAGQHGADGPHMNQHALPSVRDYPEPSPYYSQSRRPSLNPPMHSPHILKLPQTHAFDPFPGSRPQPLELPPLASHSAARGRGYETPMPSPGFSVASNEAPSLVTDTGSESRSPRGALSPLDQGLPPMIGSREERRNSSTRYLPARGFVGEDDDHSGSYDRFNRRASVQLPPLQRTEPASQAPFFREPNYRSERPQLLTQPASQLMHHHSLPQSAMLPVGQQALPAYQNLSLPQVPAASPSTTSPATRQLPSPFTRPTQVGESRSAPTSPRNDMPRDERMKLNHIL</sequence>
<evidence type="ECO:0000256" key="1">
    <source>
        <dbReference type="SAM" id="MobiDB-lite"/>
    </source>
</evidence>
<dbReference type="CDD" id="cd00167">
    <property type="entry name" value="SANT"/>
    <property type="match status" value="2"/>
</dbReference>
<dbReference type="OrthoDB" id="2143914at2759"/>
<feature type="region of interest" description="Disordered" evidence="1">
    <location>
        <begin position="93"/>
        <end position="323"/>
    </location>
</feature>
<accession>A0A6A6TGV1</accession>
<dbReference type="InterPro" id="IPR001005">
    <property type="entry name" value="SANT/Myb"/>
</dbReference>
<reference evidence="4" key="1">
    <citation type="journal article" date="2020" name="Stud. Mycol.">
        <title>101 Dothideomycetes genomes: a test case for predicting lifestyles and emergence of pathogens.</title>
        <authorList>
            <person name="Haridas S."/>
            <person name="Albert R."/>
            <person name="Binder M."/>
            <person name="Bloem J."/>
            <person name="Labutti K."/>
            <person name="Salamov A."/>
            <person name="Andreopoulos B."/>
            <person name="Baker S."/>
            <person name="Barry K."/>
            <person name="Bills G."/>
            <person name="Bluhm B."/>
            <person name="Cannon C."/>
            <person name="Castanera R."/>
            <person name="Culley D."/>
            <person name="Daum C."/>
            <person name="Ezra D."/>
            <person name="Gonzalez J."/>
            <person name="Henrissat B."/>
            <person name="Kuo A."/>
            <person name="Liang C."/>
            <person name="Lipzen A."/>
            <person name="Lutzoni F."/>
            <person name="Magnuson J."/>
            <person name="Mondo S."/>
            <person name="Nolan M."/>
            <person name="Ohm R."/>
            <person name="Pangilinan J."/>
            <person name="Park H.-J."/>
            <person name="Ramirez L."/>
            <person name="Alfaro M."/>
            <person name="Sun H."/>
            <person name="Tritt A."/>
            <person name="Yoshinaga Y."/>
            <person name="Zwiers L.-H."/>
            <person name="Turgeon B."/>
            <person name="Goodwin S."/>
            <person name="Spatafora J."/>
            <person name="Crous P."/>
            <person name="Grigoriev I."/>
        </authorList>
    </citation>
    <scope>NUCLEOTIDE SEQUENCE</scope>
    <source>
        <strain evidence="4">CBS 122681</strain>
    </source>
</reference>
<feature type="compositionally biased region" description="Basic and acidic residues" evidence="1">
    <location>
        <begin position="110"/>
        <end position="121"/>
    </location>
</feature>
<dbReference type="SUPFAM" id="SSF46689">
    <property type="entry name" value="Homeodomain-like"/>
    <property type="match status" value="1"/>
</dbReference>
<feature type="region of interest" description="Disordered" evidence="1">
    <location>
        <begin position="363"/>
        <end position="415"/>
    </location>
</feature>
<dbReference type="GO" id="GO:0045944">
    <property type="term" value="P:positive regulation of transcription by RNA polymerase II"/>
    <property type="evidence" value="ECO:0007669"/>
    <property type="project" value="TreeGrafter"/>
</dbReference>
<dbReference type="GO" id="GO:0005634">
    <property type="term" value="C:nucleus"/>
    <property type="evidence" value="ECO:0007669"/>
    <property type="project" value="TreeGrafter"/>
</dbReference>
<name>A0A6A6TGV1_9PLEO</name>
<dbReference type="PROSITE" id="PS51294">
    <property type="entry name" value="HTH_MYB"/>
    <property type="match status" value="2"/>
</dbReference>
<dbReference type="AlphaFoldDB" id="A0A6A6TGV1"/>
<gene>
    <name evidence="4" type="ORF">K491DRAFT_288920</name>
</gene>
<feature type="domain" description="Myb-like" evidence="2">
    <location>
        <begin position="53"/>
        <end position="100"/>
    </location>
</feature>
<keyword evidence="5" id="KW-1185">Reference proteome</keyword>
<proteinExistence type="predicted"/>
<feature type="compositionally biased region" description="Low complexity" evidence="1">
    <location>
        <begin position="158"/>
        <end position="167"/>
    </location>
</feature>
<feature type="compositionally biased region" description="Polar residues" evidence="1">
    <location>
        <begin position="378"/>
        <end position="400"/>
    </location>
</feature>
<dbReference type="GO" id="GO:0000981">
    <property type="term" value="F:DNA-binding transcription factor activity, RNA polymerase II-specific"/>
    <property type="evidence" value="ECO:0007669"/>
    <property type="project" value="TreeGrafter"/>
</dbReference>
<feature type="domain" description="HTH myb-type" evidence="3">
    <location>
        <begin position="57"/>
        <end position="107"/>
    </location>
</feature>
<dbReference type="PANTHER" id="PTHR45614:SF25">
    <property type="entry name" value="MYB PROTEIN"/>
    <property type="match status" value="1"/>
</dbReference>
<feature type="compositionally biased region" description="Basic and acidic residues" evidence="1">
    <location>
        <begin position="402"/>
        <end position="415"/>
    </location>
</feature>
<evidence type="ECO:0000259" key="3">
    <source>
        <dbReference type="PROSITE" id="PS51294"/>
    </source>
</evidence>
<dbReference type="PROSITE" id="PS50090">
    <property type="entry name" value="MYB_LIKE"/>
    <property type="match status" value="2"/>
</dbReference>
<evidence type="ECO:0000313" key="5">
    <source>
        <dbReference type="Proteomes" id="UP000799324"/>
    </source>
</evidence>
<organism evidence="4 5">
    <name type="scientific">Lophiostoma macrostomum CBS 122681</name>
    <dbReference type="NCBI Taxonomy" id="1314788"/>
    <lineage>
        <taxon>Eukaryota</taxon>
        <taxon>Fungi</taxon>
        <taxon>Dikarya</taxon>
        <taxon>Ascomycota</taxon>
        <taxon>Pezizomycotina</taxon>
        <taxon>Dothideomycetes</taxon>
        <taxon>Pleosporomycetidae</taxon>
        <taxon>Pleosporales</taxon>
        <taxon>Lophiostomataceae</taxon>
        <taxon>Lophiostoma</taxon>
    </lineage>
</organism>
<dbReference type="SMART" id="SM00717">
    <property type="entry name" value="SANT"/>
    <property type="match status" value="2"/>
</dbReference>
<feature type="compositionally biased region" description="Polar residues" evidence="1">
    <location>
        <begin position="224"/>
        <end position="240"/>
    </location>
</feature>
<feature type="domain" description="Myb-like" evidence="2">
    <location>
        <begin position="1"/>
        <end position="52"/>
    </location>
</feature>
<dbReference type="PANTHER" id="PTHR45614">
    <property type="entry name" value="MYB PROTEIN-RELATED"/>
    <property type="match status" value="1"/>
</dbReference>
<dbReference type="Proteomes" id="UP000799324">
    <property type="component" value="Unassembled WGS sequence"/>
</dbReference>
<dbReference type="EMBL" id="MU004317">
    <property type="protein sequence ID" value="KAF2658168.1"/>
    <property type="molecule type" value="Genomic_DNA"/>
</dbReference>
<feature type="domain" description="HTH myb-type" evidence="3">
    <location>
        <begin position="1"/>
        <end position="56"/>
    </location>
</feature>
<protein>
    <recommendedName>
        <fullName evidence="6">Trichome differentiation protein GL1</fullName>
    </recommendedName>
</protein>
<dbReference type="GO" id="GO:0000978">
    <property type="term" value="F:RNA polymerase II cis-regulatory region sequence-specific DNA binding"/>
    <property type="evidence" value="ECO:0007669"/>
    <property type="project" value="TreeGrafter"/>
</dbReference>
<evidence type="ECO:0000259" key="2">
    <source>
        <dbReference type="PROSITE" id="PS50090"/>
    </source>
</evidence>
<evidence type="ECO:0008006" key="6">
    <source>
        <dbReference type="Google" id="ProtNLM"/>
    </source>
</evidence>
<dbReference type="Gene3D" id="1.10.10.60">
    <property type="entry name" value="Homeodomain-like"/>
    <property type="match status" value="2"/>
</dbReference>
<evidence type="ECO:0000313" key="4">
    <source>
        <dbReference type="EMBL" id="KAF2658168.1"/>
    </source>
</evidence>
<dbReference type="Pfam" id="PF13921">
    <property type="entry name" value="Myb_DNA-bind_6"/>
    <property type="match status" value="1"/>
</dbReference>
<dbReference type="InterPro" id="IPR009057">
    <property type="entry name" value="Homeodomain-like_sf"/>
</dbReference>